<dbReference type="EMBL" id="CP042997">
    <property type="protein sequence ID" value="QEH37262.1"/>
    <property type="molecule type" value="Genomic_DNA"/>
</dbReference>
<dbReference type="FunFam" id="3.30.1490.20:FF:000002">
    <property type="entry name" value="Succinate--CoA ligase [ADP-forming] subunit beta"/>
    <property type="match status" value="1"/>
</dbReference>
<feature type="binding site" evidence="7">
    <location>
        <position position="294"/>
    </location>
    <ligand>
        <name>Mg(2+)</name>
        <dbReference type="ChEBI" id="CHEBI:18420"/>
    </ligand>
</feature>
<accession>A0A5B9W9J7</accession>
<evidence type="ECO:0000256" key="8">
    <source>
        <dbReference type="PROSITE-ProRule" id="PRU00409"/>
    </source>
</evidence>
<dbReference type="NCBIfam" id="NF001913">
    <property type="entry name" value="PRK00696.1"/>
    <property type="match status" value="1"/>
</dbReference>
<dbReference type="InterPro" id="IPR005811">
    <property type="entry name" value="SUCC_ACL_C"/>
</dbReference>
<evidence type="ECO:0000256" key="1">
    <source>
        <dbReference type="ARBA" id="ARBA00009182"/>
    </source>
</evidence>
<evidence type="ECO:0000256" key="7">
    <source>
        <dbReference type="HAMAP-Rule" id="MF_00558"/>
    </source>
</evidence>
<comment type="caution">
    <text evidence="7">Lacks conserved residue(s) required for the propagation of feature annotation.</text>
</comment>
<evidence type="ECO:0000313" key="10">
    <source>
        <dbReference type="EMBL" id="QEH37262.1"/>
    </source>
</evidence>
<protein>
    <recommendedName>
        <fullName evidence="7">Succinate--CoA ligase [ADP-forming] subunit beta</fullName>
        <ecNumber evidence="7">6.2.1.5</ecNumber>
    </recommendedName>
    <alternativeName>
        <fullName evidence="7">Succinyl-CoA synthetase subunit beta</fullName>
        <shortName evidence="7">SCS-beta</shortName>
    </alternativeName>
</protein>
<dbReference type="GO" id="GO:0005524">
    <property type="term" value="F:ATP binding"/>
    <property type="evidence" value="ECO:0007669"/>
    <property type="project" value="UniProtKB-UniRule"/>
</dbReference>
<evidence type="ECO:0000256" key="4">
    <source>
        <dbReference type="ARBA" id="ARBA00022723"/>
    </source>
</evidence>
<feature type="domain" description="ATP-grasp" evidence="9">
    <location>
        <begin position="77"/>
        <end position="123"/>
    </location>
</feature>
<dbReference type="HAMAP" id="MF_00558">
    <property type="entry name" value="Succ_CoA_beta"/>
    <property type="match status" value="1"/>
</dbReference>
<dbReference type="InterPro" id="IPR017866">
    <property type="entry name" value="Succ-CoA_synthase_bsu_CS"/>
</dbReference>
<dbReference type="InterPro" id="IPR005809">
    <property type="entry name" value="Succ_CoA_ligase-like_bsu"/>
</dbReference>
<dbReference type="PANTHER" id="PTHR11815:SF10">
    <property type="entry name" value="SUCCINATE--COA LIGASE [GDP-FORMING] SUBUNIT BETA, MITOCHONDRIAL"/>
    <property type="match status" value="1"/>
</dbReference>
<comment type="cofactor">
    <cofactor evidence="7">
        <name>Mg(2+)</name>
        <dbReference type="ChEBI" id="CHEBI:18420"/>
    </cofactor>
    <text evidence="7">Binds 1 Mg(2+) ion per subunit.</text>
</comment>
<gene>
    <name evidence="7 10" type="primary">sucC</name>
    <name evidence="10" type="ORF">OJF2_58490</name>
</gene>
<keyword evidence="5 7" id="KW-0547">Nucleotide-binding</keyword>
<name>A0A5B9W9J7_9BACT</name>
<feature type="binding site" evidence="7">
    <location>
        <position position="359"/>
    </location>
    <ligand>
        <name>substrate</name>
        <note>ligand shared with subunit alpha</note>
    </ligand>
</feature>
<feature type="binding site" evidence="7">
    <location>
        <position position="114"/>
    </location>
    <ligand>
        <name>ATP</name>
        <dbReference type="ChEBI" id="CHEBI:30616"/>
    </ligand>
</feature>
<dbReference type="PIRSF" id="PIRSF001554">
    <property type="entry name" value="SucCS_beta"/>
    <property type="match status" value="1"/>
</dbReference>
<comment type="similarity">
    <text evidence="1 7">Belongs to the succinate/malate CoA ligase beta subunit family.</text>
</comment>
<dbReference type="InterPro" id="IPR011761">
    <property type="entry name" value="ATP-grasp"/>
</dbReference>
<keyword evidence="2 7" id="KW-0816">Tricarboxylic acid cycle</keyword>
<evidence type="ECO:0000256" key="2">
    <source>
        <dbReference type="ARBA" id="ARBA00022532"/>
    </source>
</evidence>
<dbReference type="Gene3D" id="3.40.50.261">
    <property type="entry name" value="Succinyl-CoA synthetase domains"/>
    <property type="match status" value="1"/>
</dbReference>
<reference evidence="10 11" key="1">
    <citation type="submission" date="2019-08" db="EMBL/GenBank/DDBJ databases">
        <title>Deep-cultivation of Planctomycetes and their phenomic and genomic characterization uncovers novel biology.</title>
        <authorList>
            <person name="Wiegand S."/>
            <person name="Jogler M."/>
            <person name="Boedeker C."/>
            <person name="Pinto D."/>
            <person name="Vollmers J."/>
            <person name="Rivas-Marin E."/>
            <person name="Kohn T."/>
            <person name="Peeters S.H."/>
            <person name="Heuer A."/>
            <person name="Rast P."/>
            <person name="Oberbeckmann S."/>
            <person name="Bunk B."/>
            <person name="Jeske O."/>
            <person name="Meyerdierks A."/>
            <person name="Storesund J.E."/>
            <person name="Kallscheuer N."/>
            <person name="Luecker S."/>
            <person name="Lage O.M."/>
            <person name="Pohl T."/>
            <person name="Merkel B.J."/>
            <person name="Hornburger P."/>
            <person name="Mueller R.-W."/>
            <person name="Bruemmer F."/>
            <person name="Labrenz M."/>
            <person name="Spormann A.M."/>
            <person name="Op den Camp H."/>
            <person name="Overmann J."/>
            <person name="Amann R."/>
            <person name="Jetten M.S.M."/>
            <person name="Mascher T."/>
            <person name="Medema M.H."/>
            <person name="Devos D.P."/>
            <person name="Kaster A.-K."/>
            <person name="Ovreas L."/>
            <person name="Rohde M."/>
            <person name="Galperin M.Y."/>
            <person name="Jogler C."/>
        </authorList>
    </citation>
    <scope>NUCLEOTIDE SEQUENCE [LARGE SCALE GENOMIC DNA]</scope>
    <source>
        <strain evidence="10 11">OJF2</strain>
    </source>
</reference>
<dbReference type="KEGG" id="agv:OJF2_58490"/>
<dbReference type="GO" id="GO:0000287">
    <property type="term" value="F:magnesium ion binding"/>
    <property type="evidence" value="ECO:0007669"/>
    <property type="project" value="UniProtKB-UniRule"/>
</dbReference>
<comment type="catalytic activity">
    <reaction evidence="7">
        <text>GTP + succinate + CoA = succinyl-CoA + GDP + phosphate</text>
        <dbReference type="Rhea" id="RHEA:22120"/>
        <dbReference type="ChEBI" id="CHEBI:30031"/>
        <dbReference type="ChEBI" id="CHEBI:37565"/>
        <dbReference type="ChEBI" id="CHEBI:43474"/>
        <dbReference type="ChEBI" id="CHEBI:57287"/>
        <dbReference type="ChEBI" id="CHEBI:57292"/>
        <dbReference type="ChEBI" id="CHEBI:58189"/>
    </reaction>
</comment>
<comment type="catalytic activity">
    <reaction evidence="7">
        <text>succinate + ATP + CoA = succinyl-CoA + ADP + phosphate</text>
        <dbReference type="Rhea" id="RHEA:17661"/>
        <dbReference type="ChEBI" id="CHEBI:30031"/>
        <dbReference type="ChEBI" id="CHEBI:30616"/>
        <dbReference type="ChEBI" id="CHEBI:43474"/>
        <dbReference type="ChEBI" id="CHEBI:57287"/>
        <dbReference type="ChEBI" id="CHEBI:57292"/>
        <dbReference type="ChEBI" id="CHEBI:456216"/>
        <dbReference type="EC" id="6.2.1.5"/>
    </reaction>
</comment>
<dbReference type="GO" id="GO:0006104">
    <property type="term" value="P:succinyl-CoA metabolic process"/>
    <property type="evidence" value="ECO:0007669"/>
    <property type="project" value="TreeGrafter"/>
</dbReference>
<dbReference type="InterPro" id="IPR013650">
    <property type="entry name" value="ATP-grasp_succ-CoA_synth-type"/>
</dbReference>
<dbReference type="SUPFAM" id="SSF52210">
    <property type="entry name" value="Succinyl-CoA synthetase domains"/>
    <property type="match status" value="1"/>
</dbReference>
<proteinExistence type="inferred from homology"/>
<evidence type="ECO:0000256" key="5">
    <source>
        <dbReference type="ARBA" id="ARBA00022741"/>
    </source>
</evidence>
<comment type="subunit">
    <text evidence="7">Heterotetramer of two alpha and two beta subunits.</text>
</comment>
<dbReference type="InterPro" id="IPR013815">
    <property type="entry name" value="ATP_grasp_subdomain_1"/>
</dbReference>
<feature type="binding site" evidence="7">
    <location>
        <begin position="121"/>
        <end position="123"/>
    </location>
    <ligand>
        <name>ATP</name>
        <dbReference type="ChEBI" id="CHEBI:30616"/>
    </ligand>
</feature>
<comment type="function">
    <text evidence="7">Succinyl-CoA synthetase functions in the citric acid cycle (TCA), coupling the hydrolysis of succinyl-CoA to the synthesis of either ATP or GTP and thus represents the only step of substrate-level phosphorylation in the TCA. The beta subunit provides nucleotide specificity of the enzyme and binds the substrate succinate, while the binding sites for coenzyme A and phosphate are found in the alpha subunit.</text>
</comment>
<dbReference type="GO" id="GO:0006099">
    <property type="term" value="P:tricarboxylic acid cycle"/>
    <property type="evidence" value="ECO:0007669"/>
    <property type="project" value="UniProtKB-UniRule"/>
</dbReference>
<dbReference type="SUPFAM" id="SSF56059">
    <property type="entry name" value="Glutathione synthetase ATP-binding domain-like"/>
    <property type="match status" value="1"/>
</dbReference>
<dbReference type="GO" id="GO:0004776">
    <property type="term" value="F:succinate-CoA ligase (GDP-forming) activity"/>
    <property type="evidence" value="ECO:0007669"/>
    <property type="project" value="RHEA"/>
</dbReference>
<dbReference type="FunFam" id="3.40.50.261:FF:000001">
    <property type="entry name" value="Succinate--CoA ligase [ADP-forming] subunit beta"/>
    <property type="match status" value="1"/>
</dbReference>
<dbReference type="Pfam" id="PF00549">
    <property type="entry name" value="Ligase_CoA"/>
    <property type="match status" value="1"/>
</dbReference>
<feature type="binding site" evidence="7">
    <location>
        <position position="197"/>
    </location>
    <ligand>
        <name>ATP</name>
        <dbReference type="ChEBI" id="CHEBI:30616"/>
    </ligand>
</feature>
<keyword evidence="4 7" id="KW-0479">Metal-binding</keyword>
<evidence type="ECO:0000313" key="11">
    <source>
        <dbReference type="Proteomes" id="UP000324233"/>
    </source>
</evidence>
<evidence type="ECO:0000259" key="9">
    <source>
        <dbReference type="PROSITE" id="PS50975"/>
    </source>
</evidence>
<dbReference type="GO" id="GO:0004775">
    <property type="term" value="F:succinate-CoA ligase (ADP-forming) activity"/>
    <property type="evidence" value="ECO:0007669"/>
    <property type="project" value="UniProtKB-UniRule"/>
</dbReference>
<dbReference type="GO" id="GO:0042709">
    <property type="term" value="C:succinate-CoA ligase complex"/>
    <property type="evidence" value="ECO:0007669"/>
    <property type="project" value="TreeGrafter"/>
</dbReference>
<keyword evidence="6 7" id="KW-0460">Magnesium</keyword>
<keyword evidence="3 7" id="KW-0436">Ligase</keyword>
<dbReference type="Gene3D" id="3.30.470.20">
    <property type="entry name" value="ATP-grasp fold, B domain"/>
    <property type="match status" value="1"/>
</dbReference>
<dbReference type="GO" id="GO:0005829">
    <property type="term" value="C:cytosol"/>
    <property type="evidence" value="ECO:0007669"/>
    <property type="project" value="TreeGrafter"/>
</dbReference>
<dbReference type="PROSITE" id="PS50975">
    <property type="entry name" value="ATP_GRASP"/>
    <property type="match status" value="1"/>
</dbReference>
<feature type="binding site" evidence="7">
    <location>
        <begin position="416"/>
        <end position="418"/>
    </location>
    <ligand>
        <name>substrate</name>
        <note>ligand shared with subunit alpha</note>
    </ligand>
</feature>
<organism evidence="10 11">
    <name type="scientific">Aquisphaera giovannonii</name>
    <dbReference type="NCBI Taxonomy" id="406548"/>
    <lineage>
        <taxon>Bacteria</taxon>
        <taxon>Pseudomonadati</taxon>
        <taxon>Planctomycetota</taxon>
        <taxon>Planctomycetia</taxon>
        <taxon>Isosphaerales</taxon>
        <taxon>Isosphaeraceae</taxon>
        <taxon>Aquisphaera</taxon>
    </lineage>
</organism>
<comment type="pathway">
    <text evidence="7">Carbohydrate metabolism; tricarboxylic acid cycle; succinate from succinyl-CoA (ligase route): step 1/1.</text>
</comment>
<dbReference type="Gene3D" id="3.30.1490.20">
    <property type="entry name" value="ATP-grasp fold, A domain"/>
    <property type="match status" value="1"/>
</dbReference>
<feature type="binding site" evidence="7">
    <location>
        <position position="308"/>
    </location>
    <ligand>
        <name>Mg(2+)</name>
        <dbReference type="ChEBI" id="CHEBI:18420"/>
    </ligand>
</feature>
<dbReference type="AlphaFoldDB" id="A0A5B9W9J7"/>
<sequence length="485" mass="50787">MRDLDMRPLSALWNAAKRGKRGGAGRPSGLVTLVSSARARYNHFHARAPAERGGRGSNVSPAYQVRNIMKVHEYQAKELLQKAGVAVPAGVVVTTPAEAAKAYDSLGGGLIVVKAQVHAGGRGKGVAVGPEVDRDEALAIASGEKARPEGMAKGVQLVKSAADAEKAAASLLGKTLVTYQTGAAGQKISKVLVTVGHDIARELYLGLAVDRNLKCPVLMASTEGGVEIETVAAKSPEKIHREPIDVGLGLADFQARKVCGALGLTGATAKKGVVFLKNFVKLFLEKDASLAEINPLIVTDSGDVLALDCKLNFDDNAMFRHKDVAGMLDESEEDPAELRASRTGLSYVSLDGDIACLVNGAGLAMSTMDLIKYHGGEPANFLDVGGGADKSQVLEGFRILLSSDRVRAVLVNIFGGIMKCDIIAAALLAAYDEIDFRVPLVVRLEGTNAELGRSMLDKSGRKIITAEGLTDAARKVVAAAKGSAA</sequence>
<dbReference type="UniPathway" id="UPA00223">
    <property type="reaction ID" value="UER00999"/>
</dbReference>
<evidence type="ECO:0000256" key="6">
    <source>
        <dbReference type="ARBA" id="ARBA00022842"/>
    </source>
</evidence>
<dbReference type="PANTHER" id="PTHR11815">
    <property type="entry name" value="SUCCINYL-COA SYNTHETASE BETA CHAIN"/>
    <property type="match status" value="1"/>
</dbReference>
<keyword evidence="7 8" id="KW-0067">ATP-binding</keyword>
<dbReference type="Proteomes" id="UP000324233">
    <property type="component" value="Chromosome"/>
</dbReference>
<evidence type="ECO:0000256" key="3">
    <source>
        <dbReference type="ARBA" id="ARBA00022598"/>
    </source>
</evidence>
<dbReference type="EC" id="6.2.1.5" evidence="7"/>
<feature type="binding site" evidence="7">
    <location>
        <position position="202"/>
    </location>
    <ligand>
        <name>ATP</name>
        <dbReference type="ChEBI" id="CHEBI:30616"/>
    </ligand>
</feature>
<dbReference type="InterPro" id="IPR016102">
    <property type="entry name" value="Succinyl-CoA_synth-like"/>
</dbReference>
<dbReference type="NCBIfam" id="TIGR01016">
    <property type="entry name" value="sucCoAbeta"/>
    <property type="match status" value="1"/>
</dbReference>
<dbReference type="PROSITE" id="PS01217">
    <property type="entry name" value="SUCCINYL_COA_LIG_3"/>
    <property type="match status" value="1"/>
</dbReference>
<dbReference type="FunFam" id="3.30.470.20:FF:000002">
    <property type="entry name" value="Succinate--CoA ligase [ADP-forming] subunit beta"/>
    <property type="match status" value="1"/>
</dbReference>
<keyword evidence="11" id="KW-1185">Reference proteome</keyword>
<dbReference type="Pfam" id="PF08442">
    <property type="entry name" value="ATP-grasp_2"/>
    <property type="match status" value="1"/>
</dbReference>